<accession>A0A1G1X0F1</accession>
<evidence type="ECO:0000256" key="2">
    <source>
        <dbReference type="SAM" id="SignalP"/>
    </source>
</evidence>
<proteinExistence type="predicted"/>
<sequence length="366" mass="39083">MKQFFSMLVLSVAILITASPAYAQDEIKPDAFYRARVTKIVEEKQEDTLSIAQAAAFSQRLEIELVTGPNKGQMAEVAYGAFRENQKLKVGEQVVVIAPNGSDNKDQLYIFDRYRIQSLAIMAGIFFLLTIFLAGRRGATSLVGLAFSIAVLMGFIIPRILSGGNPLGVVLIGSVAIATVSIYIAHGFNRRTSVAVGGTLISICIAIGTSLLFVWMGKLFGFGSEETLYLQTAGIGNINLQGLLLGGIIIGALGVLDDITTAQAAAVAEIADANPALSPAELFRRGLSVGKEHITSLVNTLVLAYAGASFPALLLFVIYERPWWVVANTEVIAEEIVRTLVGSIALMCAVPITTAIAARVFGKNKR</sequence>
<organism evidence="3 4">
    <name type="scientific">Candidatus Andersenbacteria bacterium RIFCSPHIGHO2_12_FULL_45_11</name>
    <dbReference type="NCBI Taxonomy" id="1797281"/>
    <lineage>
        <taxon>Bacteria</taxon>
        <taxon>Candidatus Anderseniibacteriota</taxon>
    </lineage>
</organism>
<dbReference type="Proteomes" id="UP000177528">
    <property type="component" value="Unassembled WGS sequence"/>
</dbReference>
<feature type="chain" id="PRO_5009581276" description="YibE/F family protein" evidence="2">
    <location>
        <begin position="24"/>
        <end position="366"/>
    </location>
</feature>
<feature type="transmembrane region" description="Helical" evidence="1">
    <location>
        <begin position="235"/>
        <end position="256"/>
    </location>
</feature>
<feature type="transmembrane region" description="Helical" evidence="1">
    <location>
        <begin position="142"/>
        <end position="161"/>
    </location>
</feature>
<dbReference type="PANTHER" id="PTHR41771:SF1">
    <property type="entry name" value="MEMBRANE PROTEIN"/>
    <property type="match status" value="1"/>
</dbReference>
<gene>
    <name evidence="3" type="ORF">A3D99_04810</name>
</gene>
<keyword evidence="1" id="KW-1133">Transmembrane helix</keyword>
<evidence type="ECO:0000313" key="3">
    <source>
        <dbReference type="EMBL" id="OGY33434.1"/>
    </source>
</evidence>
<feature type="transmembrane region" description="Helical" evidence="1">
    <location>
        <begin position="192"/>
        <end position="215"/>
    </location>
</feature>
<evidence type="ECO:0000256" key="1">
    <source>
        <dbReference type="SAM" id="Phobius"/>
    </source>
</evidence>
<comment type="caution">
    <text evidence="3">The sequence shown here is derived from an EMBL/GenBank/DDBJ whole genome shotgun (WGS) entry which is preliminary data.</text>
</comment>
<dbReference type="EMBL" id="MHHR01000030">
    <property type="protein sequence ID" value="OGY33434.1"/>
    <property type="molecule type" value="Genomic_DNA"/>
</dbReference>
<protein>
    <recommendedName>
        <fullName evidence="5">YibE/F family protein</fullName>
    </recommendedName>
</protein>
<name>A0A1G1X0F1_9BACT</name>
<keyword evidence="2" id="KW-0732">Signal</keyword>
<dbReference type="AlphaFoldDB" id="A0A1G1X0F1"/>
<dbReference type="Pfam" id="PF07907">
    <property type="entry name" value="YibE_F"/>
    <property type="match status" value="1"/>
</dbReference>
<feature type="transmembrane region" description="Helical" evidence="1">
    <location>
        <begin position="339"/>
        <end position="361"/>
    </location>
</feature>
<dbReference type="InterPro" id="IPR012507">
    <property type="entry name" value="YibE_F"/>
</dbReference>
<feature type="transmembrane region" description="Helical" evidence="1">
    <location>
        <begin position="167"/>
        <end position="185"/>
    </location>
</feature>
<feature type="transmembrane region" description="Helical" evidence="1">
    <location>
        <begin position="294"/>
        <end position="319"/>
    </location>
</feature>
<keyword evidence="1" id="KW-0472">Membrane</keyword>
<evidence type="ECO:0008006" key="5">
    <source>
        <dbReference type="Google" id="ProtNLM"/>
    </source>
</evidence>
<dbReference type="PANTHER" id="PTHR41771">
    <property type="entry name" value="MEMBRANE PROTEIN-RELATED"/>
    <property type="match status" value="1"/>
</dbReference>
<reference evidence="3 4" key="1">
    <citation type="journal article" date="2016" name="Nat. Commun.">
        <title>Thousands of microbial genomes shed light on interconnected biogeochemical processes in an aquifer system.</title>
        <authorList>
            <person name="Anantharaman K."/>
            <person name="Brown C.T."/>
            <person name="Hug L.A."/>
            <person name="Sharon I."/>
            <person name="Castelle C.J."/>
            <person name="Probst A.J."/>
            <person name="Thomas B.C."/>
            <person name="Singh A."/>
            <person name="Wilkins M.J."/>
            <person name="Karaoz U."/>
            <person name="Brodie E.L."/>
            <person name="Williams K.H."/>
            <person name="Hubbard S.S."/>
            <person name="Banfield J.F."/>
        </authorList>
    </citation>
    <scope>NUCLEOTIDE SEQUENCE [LARGE SCALE GENOMIC DNA]</scope>
</reference>
<keyword evidence="1" id="KW-0812">Transmembrane</keyword>
<evidence type="ECO:0000313" key="4">
    <source>
        <dbReference type="Proteomes" id="UP000177528"/>
    </source>
</evidence>
<feature type="transmembrane region" description="Helical" evidence="1">
    <location>
        <begin position="116"/>
        <end position="135"/>
    </location>
</feature>
<feature type="signal peptide" evidence="2">
    <location>
        <begin position="1"/>
        <end position="23"/>
    </location>
</feature>